<dbReference type="Pfam" id="PF13086">
    <property type="entry name" value="AAA_11"/>
    <property type="match status" value="1"/>
</dbReference>
<accession>A0ABD3QZZ8</accession>
<dbReference type="PANTHER" id="PTHR43788:SF8">
    <property type="entry name" value="DNA-BINDING PROTEIN SMUBP-2"/>
    <property type="match status" value="1"/>
</dbReference>
<name>A0ABD3QZZ8_9STRA</name>
<evidence type="ECO:0000313" key="3">
    <source>
        <dbReference type="EMBL" id="KAL3805664.1"/>
    </source>
</evidence>
<comment type="caution">
    <text evidence="3">The sequence shown here is derived from an EMBL/GenBank/DDBJ whole genome shotgun (WGS) entry which is preliminary data.</text>
</comment>
<sequence length="760" mass="84721">MAKTACDAPFIGGAEKARRNARKRNISSSNVLSFKRQHRSSARPYPKSMRPYDRFFGSLLSSSLESLTGSQIDEEKHRELMARSCSLLNVPSLPAAPIGSKFQQSKEKTADARSQHLLQRASSFLTEASSVTTDSTAASSSGIFDNARSYYLSRAPLILEESRYIIADALDRLSLRKSGMCSFTLQLLSVDQKYPQLVQKHSPLAPIILNFRIERISNNERDMSWSRPGSVFVLRRQTTTKFPGTTEKCNEQIDLQSSLLACVSPSIQKKSENNDTGQPSRISNLSLMIFRQGDINICEEAEESKSKARNGQMMFQAIALTTLISQVRQMEACLRMTKVAFMPKLLGCKKSKHIRFYDSEEDEIIEGNVSCEEDALDEEKTENWRTETRKENEPSMNSLLENLPQLNTTQERAASCFLNSLPSSLILVQGPPGTGKSTFLVNVICRRLATDPKSRLLVTAPTNKAVMVLAQRFLGVIKDVDSSVINHANPILVGVEDKLISNTCDGNGTDCFSNGALPTSLRSIFVYTWVEYVKIELLALWNEMKNVIKARCKPSDATLQVLVNSARRIHRKILAGIPMTSSECKRYADKVVQKLEAAAAANMLDISTEDTISFLLDDSMSQTRCVHSLLNTIDPNDVVPELLSTARVIFCTLSTAGASIFKHTRQVDDLLVDEAAAATEAEICIPFHLRPKRMLAVGDPMQLPPTIMSRRASDLGLSKSMHDRLMNECDEDYFMLVGLKTLSSFSFALRISYSYKMFLR</sequence>
<feature type="region of interest" description="Disordered" evidence="1">
    <location>
        <begin position="16"/>
        <end position="47"/>
    </location>
</feature>
<dbReference type="InterPro" id="IPR027417">
    <property type="entry name" value="P-loop_NTPase"/>
</dbReference>
<reference evidence="3 4" key="1">
    <citation type="journal article" date="2020" name="G3 (Bethesda)">
        <title>Improved Reference Genome for Cyclotella cryptica CCMP332, a Model for Cell Wall Morphogenesis, Salinity Adaptation, and Lipid Production in Diatoms (Bacillariophyta).</title>
        <authorList>
            <person name="Roberts W.R."/>
            <person name="Downey K.M."/>
            <person name="Ruck E.C."/>
            <person name="Traller J.C."/>
            <person name="Alverson A.J."/>
        </authorList>
    </citation>
    <scope>NUCLEOTIDE SEQUENCE [LARGE SCALE GENOMIC DNA]</scope>
    <source>
        <strain evidence="3 4">CCMP332</strain>
    </source>
</reference>
<organism evidence="3 4">
    <name type="scientific">Cyclotella cryptica</name>
    <dbReference type="NCBI Taxonomy" id="29204"/>
    <lineage>
        <taxon>Eukaryota</taxon>
        <taxon>Sar</taxon>
        <taxon>Stramenopiles</taxon>
        <taxon>Ochrophyta</taxon>
        <taxon>Bacillariophyta</taxon>
        <taxon>Coscinodiscophyceae</taxon>
        <taxon>Thalassiosirophycidae</taxon>
        <taxon>Stephanodiscales</taxon>
        <taxon>Stephanodiscaceae</taxon>
        <taxon>Cyclotella</taxon>
    </lineage>
</organism>
<protein>
    <recommendedName>
        <fullName evidence="2">DNA2/NAM7 helicase helicase domain-containing protein</fullName>
    </recommendedName>
</protein>
<dbReference type="InterPro" id="IPR041677">
    <property type="entry name" value="DNA2/NAM7_AAA_11"/>
</dbReference>
<gene>
    <name evidence="3" type="ORF">HJC23_005908</name>
</gene>
<evidence type="ECO:0000313" key="4">
    <source>
        <dbReference type="Proteomes" id="UP001516023"/>
    </source>
</evidence>
<evidence type="ECO:0000259" key="2">
    <source>
        <dbReference type="Pfam" id="PF13086"/>
    </source>
</evidence>
<feature type="domain" description="DNA2/NAM7 helicase helicase" evidence="2">
    <location>
        <begin position="405"/>
        <end position="710"/>
    </location>
</feature>
<dbReference type="Gene3D" id="3.40.50.300">
    <property type="entry name" value="P-loop containing nucleotide triphosphate hydrolases"/>
    <property type="match status" value="1"/>
</dbReference>
<dbReference type="AlphaFoldDB" id="A0ABD3QZZ8"/>
<evidence type="ECO:0000256" key="1">
    <source>
        <dbReference type="SAM" id="MobiDB-lite"/>
    </source>
</evidence>
<dbReference type="EMBL" id="JABMIG020000002">
    <property type="protein sequence ID" value="KAL3805664.1"/>
    <property type="molecule type" value="Genomic_DNA"/>
</dbReference>
<keyword evidence="4" id="KW-1185">Reference proteome</keyword>
<dbReference type="PANTHER" id="PTHR43788">
    <property type="entry name" value="DNA2/NAM7 HELICASE FAMILY MEMBER"/>
    <property type="match status" value="1"/>
</dbReference>
<dbReference type="Proteomes" id="UP001516023">
    <property type="component" value="Unassembled WGS sequence"/>
</dbReference>
<dbReference type="InterPro" id="IPR050534">
    <property type="entry name" value="Coronavir_polyprotein_1ab"/>
</dbReference>
<dbReference type="SUPFAM" id="SSF52540">
    <property type="entry name" value="P-loop containing nucleoside triphosphate hydrolases"/>
    <property type="match status" value="1"/>
</dbReference>
<proteinExistence type="predicted"/>